<dbReference type="HOGENOM" id="CLU_1204203_0_0_7"/>
<evidence type="ECO:0000313" key="2">
    <source>
        <dbReference type="Proteomes" id="UP000007587"/>
    </source>
</evidence>
<organism evidence="1 2">
    <name type="scientific">Corallococcus coralloides (strain ATCC 25202 / DSM 2259 / NBRC 100086 / M2)</name>
    <name type="common">Myxococcus coralloides</name>
    <dbReference type="NCBI Taxonomy" id="1144275"/>
    <lineage>
        <taxon>Bacteria</taxon>
        <taxon>Pseudomonadati</taxon>
        <taxon>Myxococcota</taxon>
        <taxon>Myxococcia</taxon>
        <taxon>Myxococcales</taxon>
        <taxon>Cystobacterineae</taxon>
        <taxon>Myxococcaceae</taxon>
        <taxon>Corallococcus</taxon>
    </lineage>
</organism>
<reference evidence="1 2" key="1">
    <citation type="journal article" date="2012" name="J. Bacteriol.">
        <title>Complete Genome Sequence of the Fruiting Myxobacterium Corallococcus coralloides DSM 2259.</title>
        <authorList>
            <person name="Huntley S."/>
            <person name="Zhang Y."/>
            <person name="Treuner-Lange A."/>
            <person name="Kneip S."/>
            <person name="Sensen C.W."/>
            <person name="Sogaard-Andersen L."/>
        </authorList>
    </citation>
    <scope>NUCLEOTIDE SEQUENCE [LARGE SCALE GENOMIC DNA]</scope>
    <source>
        <strain evidence="2">ATCC 25202 / DSM 2259 / NBRC 100086 / M2</strain>
    </source>
</reference>
<name>H8N1B0_CORCM</name>
<protein>
    <submittedName>
        <fullName evidence="1">Uncharacterized protein</fullName>
    </submittedName>
</protein>
<accession>H8N1B0</accession>
<proteinExistence type="predicted"/>
<sequence length="236" mass="25827">MSAPHQRVDPLESLARGHVRSVWEVLDAMSTLMRRRNEGLPLNLPQVTLFLRSGREITGLVREYGEFRQGRGVLLITSGGYGSHGEGLDVTFVPDGVIEALTLHDATVLDTPAKSMPESSPMHLRRHLPAMADKLSSAWGTKVAAEFGTATELEQEAHIQPLAWLVEQAGEVLPKLASTPDVGDVLRERVRRVRLTVGDAFGVRLSDGTLDLTTSRRPAAWPLESELARAVMDTLP</sequence>
<dbReference type="RefSeq" id="WP_014393355.1">
    <property type="nucleotide sequence ID" value="NC_017030.1"/>
</dbReference>
<reference evidence="2" key="2">
    <citation type="submission" date="2012-03" db="EMBL/GenBank/DDBJ databases">
        <title>Genome sequence of the fruiting myxobacterium Corallococcus coralloides DSM 2259.</title>
        <authorList>
            <person name="Huntley S."/>
            <person name="Zhang Y."/>
            <person name="Treuner-Lange A."/>
            <person name="Sensen C.W."/>
            <person name="Sogaard-Andersen L."/>
        </authorList>
    </citation>
    <scope>NUCLEOTIDE SEQUENCE [LARGE SCALE GENOMIC DNA]</scope>
    <source>
        <strain evidence="2">ATCC 25202 / DSM 2259 / NBRC 100086 / M2</strain>
    </source>
</reference>
<dbReference type="EMBL" id="CP003389">
    <property type="protein sequence ID" value="AFE03529.1"/>
    <property type="molecule type" value="Genomic_DNA"/>
</dbReference>
<dbReference type="Proteomes" id="UP000007587">
    <property type="component" value="Chromosome"/>
</dbReference>
<keyword evidence="2" id="KW-1185">Reference proteome</keyword>
<evidence type="ECO:0000313" key="1">
    <source>
        <dbReference type="EMBL" id="AFE03529.1"/>
    </source>
</evidence>
<dbReference type="AlphaFoldDB" id="H8N1B0"/>
<dbReference type="KEGG" id="ccx:COCOR_00503"/>
<gene>
    <name evidence="1" type="ordered locus">COCOR_00503</name>
</gene>
<dbReference type="InParanoid" id="H8N1B0"/>